<protein>
    <recommendedName>
        <fullName evidence="3">LysR substrate-binding domain-containing protein</fullName>
    </recommendedName>
</protein>
<sequence length="74" mass="8732">MVFNAEMLVENGNAYMMTFNHLINKTYQEQLIFRPLNPPMIEPITIVWKKNAILSKVAQLFVKRIKNSLHQDTR</sequence>
<evidence type="ECO:0000313" key="2">
    <source>
        <dbReference type="Proteomes" id="UP000414364"/>
    </source>
</evidence>
<reference evidence="1 2" key="1">
    <citation type="journal article" date="2019" name="Syst. Appl. Microbiol.">
        <title>Polyphasic characterization of two novel Lactobacillus spp. isolated from blown salami packages: Description of Lactobacillus halodurans sp. nov. and Lactobacillus salsicarnum sp. nov.</title>
        <authorList>
            <person name="Schuster J.A."/>
            <person name="Klingl A."/>
            <person name="Vogel R.F."/>
            <person name="Ehrmann M.A."/>
        </authorList>
    </citation>
    <scope>NUCLEOTIDE SEQUENCE [LARGE SCALE GENOMIC DNA]</scope>
    <source>
        <strain evidence="1 2">TMW 1.2172</strain>
    </source>
</reference>
<proteinExistence type="predicted"/>
<dbReference type="EMBL" id="VDFP01000016">
    <property type="protein sequence ID" value="MQS76378.1"/>
    <property type="molecule type" value="Genomic_DNA"/>
</dbReference>
<accession>A0A5P0ZQ97</accession>
<gene>
    <name evidence="1" type="ORF">FHL06_08305</name>
</gene>
<dbReference type="OrthoDB" id="9803735at2"/>
<dbReference type="RefSeq" id="WP_153385772.1">
    <property type="nucleotide sequence ID" value="NZ_VDFO01000007.1"/>
</dbReference>
<comment type="caution">
    <text evidence="1">The sequence shown here is derived from an EMBL/GenBank/DDBJ whole genome shotgun (WGS) entry which is preliminary data.</text>
</comment>
<evidence type="ECO:0008006" key="3">
    <source>
        <dbReference type="Google" id="ProtNLM"/>
    </source>
</evidence>
<evidence type="ECO:0000313" key="1">
    <source>
        <dbReference type="EMBL" id="MQS76378.1"/>
    </source>
</evidence>
<dbReference type="Proteomes" id="UP000414364">
    <property type="component" value="Unassembled WGS sequence"/>
</dbReference>
<organism evidence="1 2">
    <name type="scientific">Companilactobacillus halodurans</name>
    <dbReference type="NCBI Taxonomy" id="2584183"/>
    <lineage>
        <taxon>Bacteria</taxon>
        <taxon>Bacillati</taxon>
        <taxon>Bacillota</taxon>
        <taxon>Bacilli</taxon>
        <taxon>Lactobacillales</taxon>
        <taxon>Lactobacillaceae</taxon>
        <taxon>Companilactobacillus</taxon>
    </lineage>
</organism>
<dbReference type="AlphaFoldDB" id="A0A5P0ZQ97"/>
<name>A0A5P0ZQ97_9LACO</name>